<evidence type="ECO:0000256" key="2">
    <source>
        <dbReference type="ARBA" id="ARBA00022490"/>
    </source>
</evidence>
<dbReference type="GO" id="GO:0031332">
    <property type="term" value="C:RNAi effector complex"/>
    <property type="evidence" value="ECO:0007669"/>
    <property type="project" value="InterPro"/>
</dbReference>
<keyword evidence="4" id="KW-0677">Repeat</keyword>
<feature type="domain" description="TNase-like" evidence="9">
    <location>
        <begin position="373"/>
        <end position="548"/>
    </location>
</feature>
<dbReference type="GO" id="GO:0003723">
    <property type="term" value="F:RNA binding"/>
    <property type="evidence" value="ECO:0000318"/>
    <property type="project" value="GO_Central"/>
</dbReference>
<dbReference type="GO" id="GO:0005634">
    <property type="term" value="C:nucleus"/>
    <property type="evidence" value="ECO:0000318"/>
    <property type="project" value="GO_Central"/>
</dbReference>
<dbReference type="FunFam" id="2.40.50.90:FF:000010">
    <property type="entry name" value="Ribonuclease"/>
    <property type="match status" value="1"/>
</dbReference>
<dbReference type="GO" id="GO:0031047">
    <property type="term" value="P:regulatory ncRNA-mediated gene silencing"/>
    <property type="evidence" value="ECO:0007669"/>
    <property type="project" value="UniProtKB-UniRule"/>
</dbReference>
<keyword evidence="11" id="KW-1185">Reference proteome</keyword>
<dbReference type="AlphaFoldDB" id="A0A0K9NPY7"/>
<feature type="region of interest" description="Disordered" evidence="7">
    <location>
        <begin position="240"/>
        <end position="266"/>
    </location>
</feature>
<keyword evidence="6" id="KW-0175">Coiled coil</keyword>
<dbReference type="FunFam" id="2.40.50.90:FF:000015">
    <property type="entry name" value="Ribonuclease"/>
    <property type="match status" value="1"/>
</dbReference>
<dbReference type="Pfam" id="PF00565">
    <property type="entry name" value="SNase"/>
    <property type="match status" value="5"/>
</dbReference>
<name>A0A0K9NPY7_ZOSMR</name>
<dbReference type="PANTHER" id="PTHR12302">
    <property type="entry name" value="EBNA2 BINDING PROTEIN P100"/>
    <property type="match status" value="1"/>
</dbReference>
<dbReference type="SMART" id="SM00333">
    <property type="entry name" value="TUDOR"/>
    <property type="match status" value="1"/>
</dbReference>
<dbReference type="GO" id="GO:0005829">
    <property type="term" value="C:cytosol"/>
    <property type="evidence" value="ECO:0000318"/>
    <property type="project" value="GO_Central"/>
</dbReference>
<dbReference type="CDD" id="cd20443">
    <property type="entry name" value="Tudor_AtTudor1-like"/>
    <property type="match status" value="1"/>
</dbReference>
<protein>
    <recommendedName>
        <fullName evidence="5">Ribonuclease</fullName>
    </recommendedName>
</protein>
<evidence type="ECO:0000259" key="8">
    <source>
        <dbReference type="PROSITE" id="PS50304"/>
    </source>
</evidence>
<dbReference type="OrthoDB" id="10023235at2759"/>
<evidence type="ECO:0000256" key="4">
    <source>
        <dbReference type="ARBA" id="ARBA00022737"/>
    </source>
</evidence>
<dbReference type="InterPro" id="IPR016071">
    <property type="entry name" value="Staphylococal_nuclease_OB-fold"/>
</dbReference>
<sequence>MASSTSATGWLKGRVKSVSSGDCMVIVGTMKADVPPEKTLTLSSLISPRLARRDSIDEPYAWESREYLRKLCIGKEVTFKVDYTVPSIGREFGSVFIGDKNVSLLVVAAGWAKVREQGQQKGEASPFLDELLKLEEQAKEQGLGRWNKDQGASAAAIRDLPPSSMGDSSNFDAMALLAANKGKTMEAIVENVRDGSTIRVYLLPGFQFVQVFLAGVQSPSMGRRTSLVTKLEPEIVAADTNGDAPAESPLTSAQKLSAATSNEMSPDPFGKEAKYFTETRVLGRDVRIVLEGVDKFNNLIGSVYYPDGDSATDLSLELVQNGLAKYVEWSANMMEDATKRQLKSAELQAKKDRIRIWINYVPPQTNSKAIHDQNFTGKVVEVVSGDCIIVSDDSLSTESPLSERRVNLSSIRCPRMGNSRRDEKPQPYAREAKEFLRTRLIGQQVNVSMEYSRKMGAGDGTNPVAESRVMDFGSIFVPSLKKEGADVPPASSIDSNRPSGANVAEIIVARGFGTVIRHRDFEERSSYYDALLSAESRAINGKKGMHSLKESAATHITDLTGTSARKAQTFLPFLQRKRQPAVVDYVFSGHRFKLLLAKETCCIAFCFSAIKCPARGEPFSEEAIAFMRRKILQRDVEIEVEMVNKAGNFMGTMWESTQSRNNVGVALLEAGLAKIQINFATDKIPEAHLLMQAEQRARKQKLKIWENYVEGQDDVVNGSIQNKNKEVHRVVVTEVISGGQFYIQMEADQKVALIQKQLASLSLLDAPVIGAFNPGKGDIVLAQFSLDGSWNRAMIVNGPRAVESPRDQFEVFYIDYGNQESLPYSRLRPVDPSVSSAPGLAQLCSLAYIKVPSLDDDFGHEAAQYLSERTLSGSASYKAQIEEKDLSGGKVKGQGTGPILFVTLLDESGSSINADMLQEGLARLERKKRFDSREKQEALDKLEEYQEKAKRQRMLIWQYGDVQSDDEDSAPPVRRPTGGRR</sequence>
<dbReference type="SUPFAM" id="SSF50199">
    <property type="entry name" value="Staphylococcal nuclease"/>
    <property type="match status" value="5"/>
</dbReference>
<feature type="compositionally biased region" description="Polar residues" evidence="7">
    <location>
        <begin position="249"/>
        <end position="264"/>
    </location>
</feature>
<feature type="region of interest" description="Disordered" evidence="7">
    <location>
        <begin position="960"/>
        <end position="981"/>
    </location>
</feature>
<dbReference type="OMA" id="ARCADHH"/>
<dbReference type="PANTHER" id="PTHR12302:SF2">
    <property type="entry name" value="STAPHYLOCOCCAL NUCLEASE DOMAIN-CONTAINING PROTEIN 1"/>
    <property type="match status" value="1"/>
</dbReference>
<evidence type="ECO:0000313" key="10">
    <source>
        <dbReference type="EMBL" id="KMZ58854.1"/>
    </source>
</evidence>
<comment type="caution">
    <text evidence="10">The sequence shown here is derived from an EMBL/GenBank/DDBJ whole genome shotgun (WGS) entry which is preliminary data.</text>
</comment>
<dbReference type="STRING" id="29655.A0A0K9NPY7"/>
<proteinExistence type="predicted"/>
<feature type="domain" description="Tudor" evidence="8">
    <location>
        <begin position="773"/>
        <end position="837"/>
    </location>
</feature>
<reference evidence="11" key="1">
    <citation type="journal article" date="2016" name="Nature">
        <title>The genome of the seagrass Zostera marina reveals angiosperm adaptation to the sea.</title>
        <authorList>
            <person name="Olsen J.L."/>
            <person name="Rouze P."/>
            <person name="Verhelst B."/>
            <person name="Lin Y.-C."/>
            <person name="Bayer T."/>
            <person name="Collen J."/>
            <person name="Dattolo E."/>
            <person name="De Paoli E."/>
            <person name="Dittami S."/>
            <person name="Maumus F."/>
            <person name="Michel G."/>
            <person name="Kersting A."/>
            <person name="Lauritano C."/>
            <person name="Lohaus R."/>
            <person name="Toepel M."/>
            <person name="Tonon T."/>
            <person name="Vanneste K."/>
            <person name="Amirebrahimi M."/>
            <person name="Brakel J."/>
            <person name="Bostroem C."/>
            <person name="Chovatia M."/>
            <person name="Grimwood J."/>
            <person name="Jenkins J.W."/>
            <person name="Jueterbock A."/>
            <person name="Mraz A."/>
            <person name="Stam W.T."/>
            <person name="Tice H."/>
            <person name="Bornberg-Bauer E."/>
            <person name="Green P.J."/>
            <person name="Pearson G.A."/>
            <person name="Procaccini G."/>
            <person name="Duarte C.M."/>
            <person name="Schmutz J."/>
            <person name="Reusch T.B.H."/>
            <person name="Van de Peer Y."/>
        </authorList>
    </citation>
    <scope>NUCLEOTIDE SEQUENCE [LARGE SCALE GENOMIC DNA]</scope>
    <source>
        <strain evidence="11">cv. Finnish</strain>
    </source>
</reference>
<dbReference type="InterPro" id="IPR016685">
    <property type="entry name" value="Silence_cplx_Nase-comp_TudorSN"/>
</dbReference>
<dbReference type="InterPro" id="IPR002999">
    <property type="entry name" value="Tudor"/>
</dbReference>
<dbReference type="FunFam" id="2.30.30.140:FF:000018">
    <property type="entry name" value="Serine/threonine-protein kinase 31"/>
    <property type="match status" value="1"/>
</dbReference>
<feature type="domain" description="TNase-like" evidence="9">
    <location>
        <begin position="577"/>
        <end position="707"/>
    </location>
</feature>
<evidence type="ECO:0000256" key="1">
    <source>
        <dbReference type="ARBA" id="ARBA00004496"/>
    </source>
</evidence>
<dbReference type="Gene3D" id="2.40.50.90">
    <property type="match status" value="5"/>
</dbReference>
<dbReference type="InterPro" id="IPR035437">
    <property type="entry name" value="SNase_OB-fold_sf"/>
</dbReference>
<dbReference type="GO" id="GO:0004518">
    <property type="term" value="F:nuclease activity"/>
    <property type="evidence" value="ECO:0000318"/>
    <property type="project" value="GO_Central"/>
</dbReference>
<dbReference type="SMART" id="SM00318">
    <property type="entry name" value="SNc"/>
    <property type="match status" value="4"/>
</dbReference>
<comment type="subcellular location">
    <subcellularLocation>
        <location evidence="1 5">Cytoplasm</location>
    </subcellularLocation>
</comment>
<feature type="domain" description="TNase-like" evidence="9">
    <location>
        <begin position="9"/>
        <end position="148"/>
    </location>
</feature>
<evidence type="ECO:0000256" key="6">
    <source>
        <dbReference type="SAM" id="Coils"/>
    </source>
</evidence>
<accession>A0A0K9NPY7</accession>
<dbReference type="Pfam" id="PF00567">
    <property type="entry name" value="TUDOR"/>
    <property type="match status" value="1"/>
</dbReference>
<evidence type="ECO:0000256" key="3">
    <source>
        <dbReference type="ARBA" id="ARBA00022553"/>
    </source>
</evidence>
<dbReference type="GO" id="GO:0006402">
    <property type="term" value="P:mRNA catabolic process"/>
    <property type="evidence" value="ECO:0000318"/>
    <property type="project" value="GO_Central"/>
</dbReference>
<gene>
    <name evidence="10" type="ORF">ZOSMA_72G00160</name>
</gene>
<dbReference type="SUPFAM" id="SSF63748">
    <property type="entry name" value="Tudor/PWWP/MBT"/>
    <property type="match status" value="1"/>
</dbReference>
<evidence type="ECO:0000259" key="9">
    <source>
        <dbReference type="PROSITE" id="PS50830"/>
    </source>
</evidence>
<dbReference type="PROSITE" id="PS50830">
    <property type="entry name" value="TNASE_3"/>
    <property type="match status" value="4"/>
</dbReference>
<dbReference type="Gene3D" id="2.30.30.140">
    <property type="match status" value="1"/>
</dbReference>
<dbReference type="PROSITE" id="PS50304">
    <property type="entry name" value="TUDOR"/>
    <property type="match status" value="1"/>
</dbReference>
<dbReference type="Proteomes" id="UP000036987">
    <property type="component" value="Unassembled WGS sequence"/>
</dbReference>
<dbReference type="InterPro" id="IPR047395">
    <property type="entry name" value="Tudor_AtTudor1-like"/>
</dbReference>
<organism evidence="10 11">
    <name type="scientific">Zostera marina</name>
    <name type="common">Eelgrass</name>
    <dbReference type="NCBI Taxonomy" id="29655"/>
    <lineage>
        <taxon>Eukaryota</taxon>
        <taxon>Viridiplantae</taxon>
        <taxon>Streptophyta</taxon>
        <taxon>Embryophyta</taxon>
        <taxon>Tracheophyta</taxon>
        <taxon>Spermatophyta</taxon>
        <taxon>Magnoliopsida</taxon>
        <taxon>Liliopsida</taxon>
        <taxon>Zosteraceae</taxon>
        <taxon>Zostera</taxon>
    </lineage>
</organism>
<keyword evidence="2 5" id="KW-0963">Cytoplasm</keyword>
<keyword evidence="3" id="KW-0597">Phosphoprotein</keyword>
<dbReference type="PIRSF" id="PIRSF017179">
    <property type="entry name" value="RISC-Tudor-SN"/>
    <property type="match status" value="1"/>
</dbReference>
<evidence type="ECO:0000313" key="11">
    <source>
        <dbReference type="Proteomes" id="UP000036987"/>
    </source>
</evidence>
<evidence type="ECO:0000256" key="5">
    <source>
        <dbReference type="PIRNR" id="PIRNR017179"/>
    </source>
</evidence>
<dbReference type="EMBL" id="LFYR01001858">
    <property type="protein sequence ID" value="KMZ58854.1"/>
    <property type="molecule type" value="Genomic_DNA"/>
</dbReference>
<dbReference type="FunFam" id="2.40.50.90:FF:000018">
    <property type="entry name" value="Ribonuclease"/>
    <property type="match status" value="1"/>
</dbReference>
<comment type="function">
    <text evidence="5">Cytoprotective ribonuclease (RNase) required for resistance to abiotic stresses, acting as a positive regulator of mRNA decapping during stress.</text>
</comment>
<evidence type="ECO:0000256" key="7">
    <source>
        <dbReference type="SAM" id="MobiDB-lite"/>
    </source>
</evidence>
<feature type="domain" description="TNase-like" evidence="9">
    <location>
        <begin position="183"/>
        <end position="359"/>
    </location>
</feature>
<feature type="coiled-coil region" evidence="6">
    <location>
        <begin position="921"/>
        <end position="955"/>
    </location>
</feature>